<keyword evidence="2" id="KW-1185">Reference proteome</keyword>
<protein>
    <recommendedName>
        <fullName evidence="3">DUF1985 domain-containing protein</fullName>
    </recommendedName>
</protein>
<dbReference type="Gramene" id="Bo8g016220.1">
    <property type="protein sequence ID" value="Bo8g016220.1"/>
    <property type="gene ID" value="Bo8g016220"/>
</dbReference>
<evidence type="ECO:0000313" key="2">
    <source>
        <dbReference type="Proteomes" id="UP000032141"/>
    </source>
</evidence>
<proteinExistence type="predicted"/>
<reference evidence="1 2" key="1">
    <citation type="journal article" date="2014" name="Genome Biol.">
        <title>Transcriptome and methylome profiling reveals relics of genome dominance in the mesopolyploid Brassica oleracea.</title>
        <authorList>
            <person name="Parkin I.A."/>
            <person name="Koh C."/>
            <person name="Tang H."/>
            <person name="Robinson S.J."/>
            <person name="Kagale S."/>
            <person name="Clarke W.E."/>
            <person name="Town C.D."/>
            <person name="Nixon J."/>
            <person name="Krishnakumar V."/>
            <person name="Bidwell S.L."/>
            <person name="Denoeud F."/>
            <person name="Belcram H."/>
            <person name="Links M.G."/>
            <person name="Just J."/>
            <person name="Clarke C."/>
            <person name="Bender T."/>
            <person name="Huebert T."/>
            <person name="Mason A.S."/>
            <person name="Pires J.C."/>
            <person name="Barker G."/>
            <person name="Moore J."/>
            <person name="Walley P.G."/>
            <person name="Manoli S."/>
            <person name="Batley J."/>
            <person name="Edwards D."/>
            <person name="Nelson M.N."/>
            <person name="Wang X."/>
            <person name="Paterson A.H."/>
            <person name="King G."/>
            <person name="Bancroft I."/>
            <person name="Chalhoub B."/>
            <person name="Sharpe A.G."/>
        </authorList>
    </citation>
    <scope>NUCLEOTIDE SEQUENCE</scope>
    <source>
        <strain evidence="1 2">cv. TO1000</strain>
    </source>
</reference>
<name>A0A0D3DJS5_BRAOL</name>
<sequence>MNLPELPRRIYTLGEERHSLKSISYHTDDPKLLTNFRQALHADEYEELKDSKLGVFIKFKELNFCWASRLVHYMLSFQLNIKKKYELWSLVGPEQVYYALPELAANYGKPLPNRPSPPLLAYKGGKGCRFFKKAIIRHTSVINSVQKDFGEMFPEWDFYVEDPAAENIIKVMCNANPKWKWTMNCWEVAGTNPWVNPVNLVKEEDSGRPLKKARIEALKEARCGNRNLHCRFP</sequence>
<dbReference type="AlphaFoldDB" id="A0A0D3DJS5"/>
<dbReference type="HOGENOM" id="CLU_063381_0_0_1"/>
<evidence type="ECO:0008006" key="3">
    <source>
        <dbReference type="Google" id="ProtNLM"/>
    </source>
</evidence>
<reference evidence="1" key="2">
    <citation type="submission" date="2015-03" db="UniProtKB">
        <authorList>
            <consortium name="EnsemblPlants"/>
        </authorList>
    </citation>
    <scope>IDENTIFICATION</scope>
</reference>
<evidence type="ECO:0000313" key="1">
    <source>
        <dbReference type="EnsemblPlants" id="Bo8g016220.1"/>
    </source>
</evidence>
<dbReference type="EnsemblPlants" id="Bo8g016220.1">
    <property type="protein sequence ID" value="Bo8g016220.1"/>
    <property type="gene ID" value="Bo8g016220"/>
</dbReference>
<dbReference type="OMA" id="KELNFCW"/>
<accession>A0A0D3DJS5</accession>
<organism evidence="1 2">
    <name type="scientific">Brassica oleracea var. oleracea</name>
    <dbReference type="NCBI Taxonomy" id="109376"/>
    <lineage>
        <taxon>Eukaryota</taxon>
        <taxon>Viridiplantae</taxon>
        <taxon>Streptophyta</taxon>
        <taxon>Embryophyta</taxon>
        <taxon>Tracheophyta</taxon>
        <taxon>Spermatophyta</taxon>
        <taxon>Magnoliopsida</taxon>
        <taxon>eudicotyledons</taxon>
        <taxon>Gunneridae</taxon>
        <taxon>Pentapetalae</taxon>
        <taxon>rosids</taxon>
        <taxon>malvids</taxon>
        <taxon>Brassicales</taxon>
        <taxon>Brassicaceae</taxon>
        <taxon>Brassiceae</taxon>
        <taxon>Brassica</taxon>
    </lineage>
</organism>
<dbReference type="Proteomes" id="UP000032141">
    <property type="component" value="Chromosome C8"/>
</dbReference>